<feature type="compositionally biased region" description="Low complexity" evidence="1">
    <location>
        <begin position="533"/>
        <end position="587"/>
    </location>
</feature>
<gene>
    <name evidence="3" type="ORF">PAC_20124</name>
</gene>
<feature type="chain" id="PRO_5012250775" evidence="2">
    <location>
        <begin position="18"/>
        <end position="596"/>
    </location>
</feature>
<dbReference type="EMBL" id="FJOG01000109">
    <property type="protein sequence ID" value="CZR70223.1"/>
    <property type="molecule type" value="Genomic_DNA"/>
</dbReference>
<name>A0A1L7XYR9_9HELO</name>
<protein>
    <submittedName>
        <fullName evidence="3">Uncharacterized protein</fullName>
    </submittedName>
</protein>
<accession>A0A1L7XYR9</accession>
<reference evidence="3 4" key="1">
    <citation type="submission" date="2016-03" db="EMBL/GenBank/DDBJ databases">
        <authorList>
            <person name="Ploux O."/>
        </authorList>
    </citation>
    <scope>NUCLEOTIDE SEQUENCE [LARGE SCALE GENOMIC DNA]</scope>
    <source>
        <strain evidence="3 4">UAMH 11012</strain>
    </source>
</reference>
<evidence type="ECO:0000256" key="1">
    <source>
        <dbReference type="SAM" id="MobiDB-lite"/>
    </source>
</evidence>
<dbReference type="AlphaFoldDB" id="A0A1L7XYR9"/>
<evidence type="ECO:0000313" key="4">
    <source>
        <dbReference type="Proteomes" id="UP000184330"/>
    </source>
</evidence>
<feature type="region of interest" description="Disordered" evidence="1">
    <location>
        <begin position="533"/>
        <end position="596"/>
    </location>
</feature>
<keyword evidence="4" id="KW-1185">Reference proteome</keyword>
<dbReference type="OrthoDB" id="4526936at2759"/>
<sequence>MVKKITIIAILAALATAAPVSNDISPRTWPLPSFPKFGTSTGSITATKGWSTGVASGLEACAIGATSGIIDSVDKAALASWIAGEGAAFFDAITCKEITAWCTGTEVVLGAATLTAMEGALIVESSISAAGGILSFFNGVIESGFGGAACACAALDGGDRGSLSTFLSGSGAAALKSTIFGSLHMCASGCIAESLSASAKEALSAWLSGSSCPLSEGLKGSVQGWLLGGASIGGSISGSAGGNVIFGGSAMGSLTAYMSGSAFAGLSMDIQGVLHACAAGGVSGSLSGAMKSSFSAWLSSSSCTFDAGLKASMQAWLSGTVSVSTQAGTSADAYEYISISGSISGNFNAAGSMVAGAQASLSSFCSGSGGLALEAGILGSLQSCAAGELSASLESTATSALAQWLASSSCPLDVEMRGSVMMWLSFGITGASGTSAGIGMGAGAGFSISGSMVGEFSSAISGEFNLSPTCKGAMGVAIAGEAAWGVSAAGRAEMCGFLVSGEGASMSTDVQAALFGWVMGSDCSGVKSAGVSTSSGSSSSGSSSAETSSTATSSSGYSYSTGASSPGSSSSSPGSYQYSGSSTGEQSSGDDDSCDA</sequence>
<evidence type="ECO:0000256" key="2">
    <source>
        <dbReference type="SAM" id="SignalP"/>
    </source>
</evidence>
<proteinExistence type="predicted"/>
<feature type="signal peptide" evidence="2">
    <location>
        <begin position="1"/>
        <end position="17"/>
    </location>
</feature>
<keyword evidence="2" id="KW-0732">Signal</keyword>
<dbReference type="STRING" id="576137.A0A1L7XYR9"/>
<dbReference type="Proteomes" id="UP000184330">
    <property type="component" value="Unassembled WGS sequence"/>
</dbReference>
<organism evidence="3 4">
    <name type="scientific">Phialocephala subalpina</name>
    <dbReference type="NCBI Taxonomy" id="576137"/>
    <lineage>
        <taxon>Eukaryota</taxon>
        <taxon>Fungi</taxon>
        <taxon>Dikarya</taxon>
        <taxon>Ascomycota</taxon>
        <taxon>Pezizomycotina</taxon>
        <taxon>Leotiomycetes</taxon>
        <taxon>Helotiales</taxon>
        <taxon>Mollisiaceae</taxon>
        <taxon>Phialocephala</taxon>
        <taxon>Phialocephala fortinii species complex</taxon>
    </lineage>
</organism>
<evidence type="ECO:0000313" key="3">
    <source>
        <dbReference type="EMBL" id="CZR70223.1"/>
    </source>
</evidence>